<evidence type="ECO:0000313" key="3">
    <source>
        <dbReference type="Proteomes" id="UP001321473"/>
    </source>
</evidence>
<organism evidence="2 3">
    <name type="scientific">Amblyomma americanum</name>
    <name type="common">Lone star tick</name>
    <dbReference type="NCBI Taxonomy" id="6943"/>
    <lineage>
        <taxon>Eukaryota</taxon>
        <taxon>Metazoa</taxon>
        <taxon>Ecdysozoa</taxon>
        <taxon>Arthropoda</taxon>
        <taxon>Chelicerata</taxon>
        <taxon>Arachnida</taxon>
        <taxon>Acari</taxon>
        <taxon>Parasitiformes</taxon>
        <taxon>Ixodida</taxon>
        <taxon>Ixodoidea</taxon>
        <taxon>Ixodidae</taxon>
        <taxon>Amblyomminae</taxon>
        <taxon>Amblyomma</taxon>
    </lineage>
</organism>
<dbReference type="EMBL" id="JARKHS020010435">
    <property type="protein sequence ID" value="KAK8778785.1"/>
    <property type="molecule type" value="Genomic_DNA"/>
</dbReference>
<reference evidence="2 3" key="1">
    <citation type="journal article" date="2023" name="Arcadia Sci">
        <title>De novo assembly of a long-read Amblyomma americanum tick genome.</title>
        <authorList>
            <person name="Chou S."/>
            <person name="Poskanzer K.E."/>
            <person name="Rollins M."/>
            <person name="Thuy-Boun P.S."/>
        </authorList>
    </citation>
    <scope>NUCLEOTIDE SEQUENCE [LARGE SCALE GENOMIC DNA]</scope>
    <source>
        <strain evidence="2">F_SG_1</strain>
        <tissue evidence="2">Salivary glands</tissue>
    </source>
</reference>
<accession>A0AAQ4EW20</accession>
<dbReference type="Proteomes" id="UP001321473">
    <property type="component" value="Unassembled WGS sequence"/>
</dbReference>
<comment type="caution">
    <text evidence="2">The sequence shown here is derived from an EMBL/GenBank/DDBJ whole genome shotgun (WGS) entry which is preliminary data.</text>
</comment>
<gene>
    <name evidence="2" type="ORF">V5799_019879</name>
</gene>
<keyword evidence="3" id="KW-1185">Reference proteome</keyword>
<evidence type="ECO:0000256" key="1">
    <source>
        <dbReference type="SAM" id="MobiDB-lite"/>
    </source>
</evidence>
<dbReference type="AlphaFoldDB" id="A0AAQ4EW20"/>
<protein>
    <submittedName>
        <fullName evidence="2">Uncharacterized protein</fullName>
    </submittedName>
</protein>
<evidence type="ECO:0000313" key="2">
    <source>
        <dbReference type="EMBL" id="KAK8778785.1"/>
    </source>
</evidence>
<sequence>MASTASTRSQTTATTSRRPPATTGMTASTGRTTTSTRTLRSTTATTRRTTSTTTRTTTTRTTTTRRTTVRTTTSTTTSPASTTPGYNHRNFTLICVFEYLTGRRQLWEKVDQCTDYVYMRVFTYFDDKKINHEPLTFTQKTLKPWVFNAYFDTNATYWQYLDEGHREVRVVMEFTYPHADWYIGMWGSTFLRLLVADIVGLSTSNTTDEPNLVQQAMYSPGFYWASPPNPIRPPYPGMRGMLDALREFPHWKTVLNRRSICFSVSSAINYAKSSGATIDFKQEMPSRTDAVQRYTRFRMEKLLDAYPDDRCVVFDDLGDDYHEVGFTYDSHTVQFKKYELLHAVASTMVQRYGPAFGPQYY</sequence>
<feature type="region of interest" description="Disordered" evidence="1">
    <location>
        <begin position="1"/>
        <end position="83"/>
    </location>
</feature>
<proteinExistence type="predicted"/>
<name>A0AAQ4EW20_AMBAM</name>